<reference evidence="2 3" key="1">
    <citation type="journal article" date="2014" name="Genome Biol. Evol.">
        <title>The secreted proteins of Achlya hypogyna and Thraustotheca clavata identify the ancestral oomycete secretome and reveal gene acquisitions by horizontal gene transfer.</title>
        <authorList>
            <person name="Misner I."/>
            <person name="Blouin N."/>
            <person name="Leonard G."/>
            <person name="Richards T.A."/>
            <person name="Lane C.E."/>
        </authorList>
    </citation>
    <scope>NUCLEOTIDE SEQUENCE [LARGE SCALE GENOMIC DNA]</scope>
    <source>
        <strain evidence="2 3">ATCC 48635</strain>
    </source>
</reference>
<feature type="region of interest" description="Disordered" evidence="1">
    <location>
        <begin position="193"/>
        <end position="230"/>
    </location>
</feature>
<name>A0A1V9ZS45_ACHHY</name>
<dbReference type="Proteomes" id="UP000243579">
    <property type="component" value="Unassembled WGS sequence"/>
</dbReference>
<keyword evidence="3" id="KW-1185">Reference proteome</keyword>
<dbReference type="EMBL" id="JNBR01000021">
    <property type="protein sequence ID" value="OQS00848.1"/>
    <property type="molecule type" value="Genomic_DNA"/>
</dbReference>
<proteinExistence type="predicted"/>
<accession>A0A1V9ZS45</accession>
<feature type="compositionally biased region" description="Basic and acidic residues" evidence="1">
    <location>
        <begin position="58"/>
        <end position="70"/>
    </location>
</feature>
<evidence type="ECO:0000313" key="2">
    <source>
        <dbReference type="EMBL" id="OQS00848.1"/>
    </source>
</evidence>
<evidence type="ECO:0000313" key="3">
    <source>
        <dbReference type="Proteomes" id="UP000243579"/>
    </source>
</evidence>
<dbReference type="AlphaFoldDB" id="A0A1V9ZS45"/>
<protein>
    <submittedName>
        <fullName evidence="2">Uncharacterized protein</fullName>
    </submittedName>
</protein>
<evidence type="ECO:0000256" key="1">
    <source>
        <dbReference type="SAM" id="MobiDB-lite"/>
    </source>
</evidence>
<feature type="compositionally biased region" description="Basic and acidic residues" evidence="1">
    <location>
        <begin position="208"/>
        <end position="219"/>
    </location>
</feature>
<sequence>MHDYAEAKLSAWERERKIRFEAKQRREKLEAKVDKPTCHIPKPSLASDHKTRVANNPKSDDAREMARAPEFKAATAPFQPSRSHPSAPTIHVLAPPKHTLKVSGDDFPQQEDDVLSVASDSTCSEGEVDHRLVDSLDLSIAMTPPKSKIKPRIRPEGQCPGAKVQSKLVEKPALSRPVVGAPKHHQLHHVVGTAQTKSATPAAAEPPASKRSDGLKHLEPAVPLPAQPSRPVDIKLPIQPPQPSKGAGAVAVSTLPPRSATIVAKPVPTKIVVPAGTTTLSMEESELRRAIAQLDSKLGDLRHDTNELMTADDDTEDTLPTAAYGGGAHIRVGTRTAHADRCSLEKRRGTSSVHATRVRKGPAETPSLEKPAKADKVVVKKEFAYLFL</sequence>
<organism evidence="2 3">
    <name type="scientific">Achlya hypogyna</name>
    <name type="common">Oomycete</name>
    <name type="synonym">Protoachlya hypogyna</name>
    <dbReference type="NCBI Taxonomy" id="1202772"/>
    <lineage>
        <taxon>Eukaryota</taxon>
        <taxon>Sar</taxon>
        <taxon>Stramenopiles</taxon>
        <taxon>Oomycota</taxon>
        <taxon>Saprolegniomycetes</taxon>
        <taxon>Saprolegniales</taxon>
        <taxon>Achlyaceae</taxon>
        <taxon>Achlya</taxon>
    </lineage>
</organism>
<comment type="caution">
    <text evidence="2">The sequence shown here is derived from an EMBL/GenBank/DDBJ whole genome shotgun (WGS) entry which is preliminary data.</text>
</comment>
<gene>
    <name evidence="2" type="ORF">ACHHYP_02215</name>
</gene>
<feature type="region of interest" description="Disordered" evidence="1">
    <location>
        <begin position="346"/>
        <end position="372"/>
    </location>
</feature>
<dbReference type="OrthoDB" id="79923at2759"/>
<feature type="compositionally biased region" description="Basic and acidic residues" evidence="1">
    <location>
        <begin position="26"/>
        <end position="37"/>
    </location>
</feature>
<feature type="region of interest" description="Disordered" evidence="1">
    <location>
        <begin position="26"/>
        <end position="91"/>
    </location>
</feature>